<keyword evidence="5" id="KW-0067">ATP-binding</keyword>
<dbReference type="EMBL" id="JAAGKH010000038">
    <property type="protein sequence ID" value="NDR89123.1"/>
    <property type="molecule type" value="Genomic_DNA"/>
</dbReference>
<evidence type="ECO:0000256" key="5">
    <source>
        <dbReference type="ARBA" id="ARBA00022840"/>
    </source>
</evidence>
<organism evidence="6">
    <name type="scientific">Francisella tularensis subsp. holarctica</name>
    <dbReference type="NCBI Taxonomy" id="119857"/>
    <lineage>
        <taxon>Bacteria</taxon>
        <taxon>Pseudomonadati</taxon>
        <taxon>Pseudomonadota</taxon>
        <taxon>Gammaproteobacteria</taxon>
        <taxon>Thiotrichales</taxon>
        <taxon>Francisellaceae</taxon>
        <taxon>Francisella</taxon>
    </lineage>
</organism>
<dbReference type="CDD" id="cd01129">
    <property type="entry name" value="PulE-GspE-like"/>
    <property type="match status" value="1"/>
</dbReference>
<dbReference type="InterPro" id="IPR007831">
    <property type="entry name" value="T2SS_GspE_N"/>
</dbReference>
<dbReference type="Gene3D" id="3.40.50.300">
    <property type="entry name" value="P-loop containing nucleotide triphosphate hydrolases"/>
    <property type="match status" value="1"/>
</dbReference>
<dbReference type="InterPro" id="IPR013374">
    <property type="entry name" value="ATPase_typ4_pilus-assembl_PilB"/>
</dbReference>
<reference evidence="6" key="1">
    <citation type="submission" date="2019-08" db="EMBL/GenBank/DDBJ databases">
        <authorList>
            <person name="Busch A."/>
        </authorList>
    </citation>
    <scope>NUCLEOTIDE SEQUENCE</scope>
    <source>
        <strain evidence="6">17T1429</strain>
    </source>
</reference>
<evidence type="ECO:0000256" key="4">
    <source>
        <dbReference type="ARBA" id="ARBA00022741"/>
    </source>
</evidence>
<dbReference type="GO" id="GO:0009297">
    <property type="term" value="P:pilus assembly"/>
    <property type="evidence" value="ECO:0007669"/>
    <property type="project" value="InterPro"/>
</dbReference>
<dbReference type="InterPro" id="IPR001482">
    <property type="entry name" value="T2SS/T4SS_dom"/>
</dbReference>
<dbReference type="PANTHER" id="PTHR30258:SF1">
    <property type="entry name" value="PROTEIN TRANSPORT PROTEIN HOFB HOMOLOG"/>
    <property type="match status" value="1"/>
</dbReference>
<keyword evidence="4" id="KW-0547">Nucleotide-binding</keyword>
<evidence type="ECO:0000256" key="2">
    <source>
        <dbReference type="ARBA" id="ARBA00006611"/>
    </source>
</evidence>
<dbReference type="FunFam" id="3.30.450.90:FF:000001">
    <property type="entry name" value="Type II secretion system ATPase GspE"/>
    <property type="match status" value="1"/>
</dbReference>
<dbReference type="NCBIfam" id="TIGR02538">
    <property type="entry name" value="type_IV_pilB"/>
    <property type="match status" value="1"/>
</dbReference>
<dbReference type="GO" id="GO:0016887">
    <property type="term" value="F:ATP hydrolysis activity"/>
    <property type="evidence" value="ECO:0007669"/>
    <property type="project" value="InterPro"/>
</dbReference>
<comment type="caution">
    <text evidence="6">The sequence shown here is derived from an EMBL/GenBank/DDBJ whole genome shotgun (WGS) entry which is preliminary data.</text>
</comment>
<dbReference type="GO" id="GO:0005737">
    <property type="term" value="C:cytoplasm"/>
    <property type="evidence" value="ECO:0007669"/>
    <property type="project" value="UniProtKB-SubCell"/>
</dbReference>
<dbReference type="Pfam" id="PF05157">
    <property type="entry name" value="MshEN"/>
    <property type="match status" value="1"/>
</dbReference>
<dbReference type="SUPFAM" id="SSF52540">
    <property type="entry name" value="P-loop containing nucleoside triphosphate hydrolases"/>
    <property type="match status" value="1"/>
</dbReference>
<dbReference type="GO" id="GO:0005524">
    <property type="term" value="F:ATP binding"/>
    <property type="evidence" value="ECO:0007669"/>
    <property type="project" value="UniProtKB-KW"/>
</dbReference>
<comment type="subcellular location">
    <subcellularLocation>
        <location evidence="1">Cytoplasm</location>
    </subcellularLocation>
</comment>
<dbReference type="AlphaFoldDB" id="A0A6B2JHG1"/>
<name>A0A6B2JHG1_FRATU</name>
<dbReference type="GO" id="GO:0005886">
    <property type="term" value="C:plasma membrane"/>
    <property type="evidence" value="ECO:0007669"/>
    <property type="project" value="TreeGrafter"/>
</dbReference>
<dbReference type="Pfam" id="PF00437">
    <property type="entry name" value="T2SSE"/>
    <property type="match status" value="1"/>
</dbReference>
<protein>
    <submittedName>
        <fullName evidence="6">Type IV-A pilus assembly ATPase PilB</fullName>
    </submittedName>
</protein>
<comment type="similarity">
    <text evidence="2">Belongs to the GSP E family.</text>
</comment>
<evidence type="ECO:0000256" key="1">
    <source>
        <dbReference type="ARBA" id="ARBA00004496"/>
    </source>
</evidence>
<proteinExistence type="inferred from homology"/>
<reference evidence="6" key="2">
    <citation type="submission" date="2020-02" db="EMBL/GenBank/DDBJ databases">
        <title>Using affinity propagation clustering for identifying bacterial clades and subclades with whole-genome sequences of Francisella tularensis.</title>
        <authorList>
            <person name="Homeier-Bachmann T."/>
            <person name="Abdel-Glil M.Y."/>
            <person name="Hackbart A."/>
            <person name="Hotzel H."/>
            <person name="Tomaso H."/>
        </authorList>
    </citation>
    <scope>NUCLEOTIDE SEQUENCE</scope>
    <source>
        <strain evidence="6">17T1429</strain>
    </source>
</reference>
<sequence length="593" mass="67091">MIENPHICKKLASLLLHRKLITKQQLEEISHDKSLAKQDFLEYLIENEIVDNKSFMIESATLLRLQYIDLTTINVKFLPQEYFDIDFCRENHCLALFTRKRTIHVAIANPIESQQILKKLRSRYDCAFIPVVAELNHLKEKIEEYEQYLKDEGQREDDAKLNERIDAGSELDIDFVEEGEREGDAIIGSGEDEEAPIIRFINNTIVDAIQKGASDIHFEPYEKNFRIRYRIDGLLIETFNTTKKNLAPKVISRLKIMSSLDIAEKRIPQDGKFKISLSREKAIDFRVSTCPISFGEKVVLRIIDSSSTQIPIEQLGFSESQKETYLKYIQQPQGMVLVTGPTGSGKTVTLYTGINILNKPEKNISTAEDPVELIVKGINQVSVNNKQGLTFAAALKSFLRQDPDIIMVGEIRDIETGSIAIKASQTGHLVMSTLHTNSAPETLNRLVDMGLPRYNIATSVTLIIAQRLIRKLCPKCKLPDTDTEFSLLVENSGLNDEILAKTFGTTLDKVKNAKIYKANPKGCPRCFKGYKGRIGLYEVMPVSRQISRMILEDKNTMEIAIQAQKEGIATVRQSALVRVAEDLTSMEEVYRVS</sequence>
<dbReference type="Gene3D" id="3.30.300.160">
    <property type="entry name" value="Type II secretion system, protein E, N-terminal domain"/>
    <property type="match status" value="1"/>
</dbReference>
<dbReference type="RefSeq" id="WP_003015403.1">
    <property type="nucleotide sequence ID" value="NZ_CP024807.1"/>
</dbReference>
<dbReference type="SUPFAM" id="SSF160246">
    <property type="entry name" value="EspE N-terminal domain-like"/>
    <property type="match status" value="1"/>
</dbReference>
<evidence type="ECO:0000256" key="3">
    <source>
        <dbReference type="ARBA" id="ARBA00022490"/>
    </source>
</evidence>
<accession>A0A6B2JHG1</accession>
<dbReference type="InterPro" id="IPR027417">
    <property type="entry name" value="P-loop_NTPase"/>
</dbReference>
<dbReference type="InterPro" id="IPR037257">
    <property type="entry name" value="T2SS_E_N_sf"/>
</dbReference>
<evidence type="ECO:0000313" key="6">
    <source>
        <dbReference type="EMBL" id="NDR89123.1"/>
    </source>
</evidence>
<dbReference type="PROSITE" id="PS00662">
    <property type="entry name" value="T2SP_E"/>
    <property type="match status" value="1"/>
</dbReference>
<dbReference type="PANTHER" id="PTHR30258">
    <property type="entry name" value="TYPE II SECRETION SYSTEM PROTEIN GSPE-RELATED"/>
    <property type="match status" value="1"/>
</dbReference>
<dbReference type="FunFam" id="3.40.50.300:FF:000398">
    <property type="entry name" value="Type IV pilus assembly ATPase PilB"/>
    <property type="match status" value="1"/>
</dbReference>
<keyword evidence="3" id="KW-0963">Cytoplasm</keyword>
<gene>
    <name evidence="6" type="primary">pilB</name>
    <name evidence="6" type="ORF">FWJ04_05630</name>
</gene>
<dbReference type="Gene3D" id="3.30.450.90">
    <property type="match status" value="1"/>
</dbReference>